<accession>A0A7G9GNK4</accession>
<dbReference type="AlphaFoldDB" id="A0A7G9GNK4"/>
<gene>
    <name evidence="3" type="ORF">H9Q80_00070</name>
</gene>
<keyword evidence="2" id="KW-0732">Signal</keyword>
<organism evidence="3 4">
    <name type="scientific">[Eubacterium] hominis</name>
    <dbReference type="NCBI Taxonomy" id="2764325"/>
    <lineage>
        <taxon>Bacteria</taxon>
        <taxon>Bacillati</taxon>
        <taxon>Bacillota</taxon>
        <taxon>Erysipelotrichia</taxon>
        <taxon>Erysipelotrichales</taxon>
        <taxon>Erysipelotrichaceae</taxon>
        <taxon>Amedibacillus</taxon>
    </lineage>
</organism>
<feature type="chain" id="PRO_5038952296" evidence="2">
    <location>
        <begin position="22"/>
        <end position="171"/>
    </location>
</feature>
<protein>
    <submittedName>
        <fullName evidence="3">Nuclease</fullName>
    </submittedName>
</protein>
<dbReference type="EMBL" id="CP060636">
    <property type="protein sequence ID" value="QNM12386.1"/>
    <property type="molecule type" value="Genomic_DNA"/>
</dbReference>
<keyword evidence="1" id="KW-0812">Transmembrane</keyword>
<proteinExistence type="predicted"/>
<evidence type="ECO:0000313" key="3">
    <source>
        <dbReference type="EMBL" id="QNM12386.1"/>
    </source>
</evidence>
<keyword evidence="1" id="KW-1133">Transmembrane helix</keyword>
<evidence type="ECO:0000256" key="1">
    <source>
        <dbReference type="SAM" id="Phobius"/>
    </source>
</evidence>
<sequence>MKKILLLLALFPFLHATSYHGELVSCKSEEIILKLQGEEVPVALFNIKMKDEAVWNKTCDLLSSAKKITIEIDPSSAITSPLPVYLFADDTLVQEELIKQQEAYIQIRNPEYTYEKQMEDVEKTDTVMAPESDPIVKKAHAKNAPIFLFILSCVWCIFLFIFLHKKKQKND</sequence>
<feature type="transmembrane region" description="Helical" evidence="1">
    <location>
        <begin position="144"/>
        <end position="163"/>
    </location>
</feature>
<keyword evidence="4" id="KW-1185">Reference proteome</keyword>
<dbReference type="RefSeq" id="WP_117453016.1">
    <property type="nucleotide sequence ID" value="NZ_CP060636.1"/>
</dbReference>
<evidence type="ECO:0000313" key="4">
    <source>
        <dbReference type="Proteomes" id="UP000515856"/>
    </source>
</evidence>
<name>A0A7G9GNK4_9FIRM</name>
<keyword evidence="1" id="KW-0472">Membrane</keyword>
<dbReference type="Proteomes" id="UP000515856">
    <property type="component" value="Chromosome"/>
</dbReference>
<evidence type="ECO:0000256" key="2">
    <source>
        <dbReference type="SAM" id="SignalP"/>
    </source>
</evidence>
<feature type="signal peptide" evidence="2">
    <location>
        <begin position="1"/>
        <end position="21"/>
    </location>
</feature>
<dbReference type="KEGG" id="ehn:H9Q80_00070"/>
<reference evidence="3 4" key="1">
    <citation type="submission" date="2020-08" db="EMBL/GenBank/DDBJ databases">
        <authorList>
            <person name="Liu C."/>
            <person name="Sun Q."/>
        </authorList>
    </citation>
    <scope>NUCLEOTIDE SEQUENCE [LARGE SCALE GENOMIC DNA]</scope>
    <source>
        <strain evidence="3 4">NSJ-61</strain>
    </source>
</reference>